<sequence length="206" mass="21843">MESSIDLACASTLGVGLPFGSSPAAGRCVGAPCSKASLRSTRRFRRKIVFGRWLTGLLRLLLLALLLAALLAHAKDDGRGRYGYPGCQAAIAGKDSFRGSGRSCLGFLSFSAILGAVSDLEADPLVVDFADSAQMVALVVCHVEPGRVLLCTPGGVRCYFTEMGVEPNDLFTIDVLVAKWENPMEPAPDLFGAINLTISVDFFPLC</sequence>
<protein>
    <submittedName>
        <fullName evidence="2">Uncharacterized protein</fullName>
    </submittedName>
</protein>
<dbReference type="EMBL" id="CAJNNW010016405">
    <property type="protein sequence ID" value="CAE8659037.1"/>
    <property type="molecule type" value="Genomic_DNA"/>
</dbReference>
<feature type="transmembrane region" description="Helical" evidence="1">
    <location>
        <begin position="50"/>
        <end position="72"/>
    </location>
</feature>
<dbReference type="Proteomes" id="UP000654075">
    <property type="component" value="Unassembled WGS sequence"/>
</dbReference>
<evidence type="ECO:0000313" key="4">
    <source>
        <dbReference type="Proteomes" id="UP000654075"/>
    </source>
</evidence>
<name>A0A813H6L4_POLGL</name>
<proteinExistence type="predicted"/>
<dbReference type="Proteomes" id="UP000626109">
    <property type="component" value="Unassembled WGS sequence"/>
</dbReference>
<keyword evidence="1" id="KW-1133">Transmembrane helix</keyword>
<comment type="caution">
    <text evidence="2">The sequence shown here is derived from an EMBL/GenBank/DDBJ whole genome shotgun (WGS) entry which is preliminary data.</text>
</comment>
<keyword evidence="1" id="KW-0472">Membrane</keyword>
<evidence type="ECO:0000256" key="1">
    <source>
        <dbReference type="SAM" id="Phobius"/>
    </source>
</evidence>
<evidence type="ECO:0000313" key="2">
    <source>
        <dbReference type="EMBL" id="CAE8633274.1"/>
    </source>
</evidence>
<gene>
    <name evidence="2" type="ORF">PGLA1383_LOCUS49188</name>
    <name evidence="3" type="ORF">PGLA2088_LOCUS13660</name>
</gene>
<accession>A0A813H6L4</accession>
<reference evidence="2" key="1">
    <citation type="submission" date="2021-02" db="EMBL/GenBank/DDBJ databases">
        <authorList>
            <person name="Dougan E. K."/>
            <person name="Rhodes N."/>
            <person name="Thang M."/>
            <person name="Chan C."/>
        </authorList>
    </citation>
    <scope>NUCLEOTIDE SEQUENCE</scope>
</reference>
<keyword evidence="4" id="KW-1185">Reference proteome</keyword>
<keyword evidence="1" id="KW-0812">Transmembrane</keyword>
<organism evidence="2 4">
    <name type="scientific">Polarella glacialis</name>
    <name type="common">Dinoflagellate</name>
    <dbReference type="NCBI Taxonomy" id="89957"/>
    <lineage>
        <taxon>Eukaryota</taxon>
        <taxon>Sar</taxon>
        <taxon>Alveolata</taxon>
        <taxon>Dinophyceae</taxon>
        <taxon>Suessiales</taxon>
        <taxon>Suessiaceae</taxon>
        <taxon>Polarella</taxon>
    </lineage>
</organism>
<dbReference type="AlphaFoldDB" id="A0A813H6L4"/>
<evidence type="ECO:0000313" key="3">
    <source>
        <dbReference type="EMBL" id="CAE8659037.1"/>
    </source>
</evidence>
<dbReference type="EMBL" id="CAJNNV010030697">
    <property type="protein sequence ID" value="CAE8633274.1"/>
    <property type="molecule type" value="Genomic_DNA"/>
</dbReference>